<dbReference type="GO" id="GO:0004521">
    <property type="term" value="F:RNA endonuclease activity"/>
    <property type="evidence" value="ECO:0007669"/>
    <property type="project" value="UniProtKB-UniRule"/>
</dbReference>
<dbReference type="SMART" id="SM01027">
    <property type="entry name" value="Beta-Casp"/>
    <property type="match status" value="1"/>
</dbReference>
<keyword evidence="10 12" id="KW-0238">DNA-binding</keyword>
<dbReference type="SMART" id="SM00849">
    <property type="entry name" value="Lactamase_B"/>
    <property type="match status" value="1"/>
</dbReference>
<keyword evidence="11" id="KW-0804">Transcription</keyword>
<sequence>MSGQKLRSMIVSEILKNVRDAEISSIEFEGPEIAIYVKNPQWILDGEEKIKELAKQLRKRMVIRTDNKVRKTKEATIQYIMENTPEDAGITPSDIQFDEVLGEVRVFADKPGKLLGKGKQFRNQVLANTGWRLEVQRKSPLISKTLASVLDLYIRASAERKKALREIGERVYRDMLVGPRNIRVIGLGSFGEVGRSSILLDTGESKILLDAGFAQSGYSVDAYPHFDAPEFRLEDLDAIVISHAHMDHMGLLPILYKYGYRGPAYMTPPTRDITVLMLKDFMDLFVREGKEPPFTMKDINTMLTRTITVNYNVVTDLSPDAKLTFSDAGHILGSALTHIHIGQGLFNLLYTGDIKYYKMKDETNTTRLQPPANTEFHRVEALIMETTYGGTETATREEAEAQLFELIKKVYERKGKILIPVMAVGRAQDIMVLINKALQDKKIPEMPIYIDGLIYEVTAIYTSYPELLAKPIRDEILHNDNNPFIGPNMVFVNDSSKRDEAIYSEGPAIIISTSGMMTGGPILEYFKNLADNQNNALVFVSYQAAGTLGRKIIEGEKEIQMMDGNQIKTIKVNLEVQRIEGFSGHANRSELQGFLRSLTPKPRIIILNHGEPSQTISFGLLIKQRWDKLGFESTPEVIYPENLEAIRLFPRNVKLHSMLNIFQQTQS</sequence>
<accession>L0AAX5</accession>
<dbReference type="GO" id="GO:0006353">
    <property type="term" value="P:DNA-templated transcription termination"/>
    <property type="evidence" value="ECO:0007669"/>
    <property type="project" value="UniProtKB-UniRule"/>
</dbReference>
<feature type="domain" description="Metallo-beta-lactamase" evidence="13">
    <location>
        <begin position="194"/>
        <end position="391"/>
    </location>
</feature>
<dbReference type="InterPro" id="IPR050698">
    <property type="entry name" value="MBL"/>
</dbReference>
<dbReference type="InterPro" id="IPR036866">
    <property type="entry name" value="RibonucZ/Hydroxyglut_hydro"/>
</dbReference>
<keyword evidence="3 12" id="KW-0479">Metal-binding</keyword>
<dbReference type="InterPro" id="IPR033769">
    <property type="entry name" value="TffA_KH"/>
</dbReference>
<dbReference type="PANTHER" id="PTHR11203">
    <property type="entry name" value="CLEAVAGE AND POLYADENYLATION SPECIFICITY FACTOR FAMILY MEMBER"/>
    <property type="match status" value="1"/>
</dbReference>
<keyword evidence="5 12" id="KW-0378">Hydrolase</keyword>
<dbReference type="Pfam" id="PF17214">
    <property type="entry name" value="KH_TffA"/>
    <property type="match status" value="1"/>
</dbReference>
<dbReference type="Gene3D" id="3.30.300.230">
    <property type="match status" value="1"/>
</dbReference>
<dbReference type="InterPro" id="IPR001279">
    <property type="entry name" value="Metallo-B-lactamas"/>
</dbReference>
<keyword evidence="1 12" id="KW-0806">Transcription termination</keyword>
<evidence type="ECO:0000256" key="11">
    <source>
        <dbReference type="ARBA" id="ARBA00023163"/>
    </source>
</evidence>
<evidence type="ECO:0000259" key="14">
    <source>
        <dbReference type="SMART" id="SM01027"/>
    </source>
</evidence>
<dbReference type="HAMAP" id="MF_00870">
    <property type="entry name" value="FttA"/>
    <property type="match status" value="1"/>
</dbReference>
<dbReference type="OrthoDB" id="7155at2157"/>
<evidence type="ECO:0000256" key="10">
    <source>
        <dbReference type="ARBA" id="ARBA00023125"/>
    </source>
</evidence>
<evidence type="ECO:0000256" key="2">
    <source>
        <dbReference type="ARBA" id="ARBA00022722"/>
    </source>
</evidence>
<dbReference type="CDD" id="cd16295">
    <property type="entry name" value="TTHA0252-CPSF-like_MBL-fold"/>
    <property type="match status" value="1"/>
</dbReference>
<dbReference type="STRING" id="1056495.Calag_1354"/>
<keyword evidence="16" id="KW-1185">Reference proteome</keyword>
<keyword evidence="4 12" id="KW-0255">Endonuclease</keyword>
<evidence type="ECO:0000256" key="9">
    <source>
        <dbReference type="ARBA" id="ARBA00023015"/>
    </source>
</evidence>
<keyword evidence="7 12" id="KW-0269">Exonuclease</keyword>
<feature type="binding site" evidence="12">
    <location>
        <position position="330"/>
    </location>
    <ligand>
        <name>Zn(2+)</name>
        <dbReference type="ChEBI" id="CHEBI:29105"/>
        <label>1</label>
    </ligand>
</feature>
<dbReference type="Gene3D" id="3.60.15.10">
    <property type="entry name" value="Ribonuclease Z/Hydroxyacylglutathione hydrolase-like"/>
    <property type="match status" value="1"/>
</dbReference>
<keyword evidence="8 12" id="KW-0694">RNA-binding</keyword>
<dbReference type="AlphaFoldDB" id="L0AAX5"/>
<dbReference type="FunCoup" id="L0AAX5">
    <property type="interactions" value="144"/>
</dbReference>
<dbReference type="Pfam" id="PF07521">
    <property type="entry name" value="RMMBL"/>
    <property type="match status" value="1"/>
</dbReference>
<protein>
    <recommendedName>
        <fullName evidence="12">Transcription termination factor FttA</fullName>
        <ecNumber evidence="12">3.1.-.-</ecNumber>
    </recommendedName>
</protein>
<dbReference type="InterPro" id="IPR019975">
    <property type="entry name" value="aCPSF1"/>
</dbReference>
<feature type="domain" description="Beta-Casp" evidence="14">
    <location>
        <begin position="427"/>
        <end position="552"/>
    </location>
</feature>
<dbReference type="InterPro" id="IPR015946">
    <property type="entry name" value="KH_dom-like_a/b"/>
</dbReference>
<name>L0AAX5_CALLD</name>
<feature type="binding site" evidence="12">
    <location>
        <position position="248"/>
    </location>
    <ligand>
        <name>Zn(2+)</name>
        <dbReference type="ChEBI" id="CHEBI:29105"/>
        <label>2</label>
    </ligand>
</feature>
<organism evidence="15 16">
    <name type="scientific">Caldisphaera lagunensis (strain DSM 15908 / JCM 11604 / ANMR 0165 / IC-154)</name>
    <dbReference type="NCBI Taxonomy" id="1056495"/>
    <lineage>
        <taxon>Archaea</taxon>
        <taxon>Thermoproteota</taxon>
        <taxon>Thermoprotei</taxon>
        <taxon>Acidilobales</taxon>
        <taxon>Caldisphaeraceae</taxon>
        <taxon>Caldisphaera</taxon>
    </lineage>
</organism>
<dbReference type="SUPFAM" id="SSF56281">
    <property type="entry name" value="Metallo-hydrolase/oxidoreductase"/>
    <property type="match status" value="1"/>
</dbReference>
<dbReference type="Gene3D" id="3.30.300.20">
    <property type="match status" value="1"/>
</dbReference>
<dbReference type="GO" id="GO:0003677">
    <property type="term" value="F:DNA binding"/>
    <property type="evidence" value="ECO:0007669"/>
    <property type="project" value="UniProtKB-KW"/>
</dbReference>
<reference evidence="16" key="1">
    <citation type="submission" date="2012-03" db="EMBL/GenBank/DDBJ databases">
        <title>Complete genome of Caldisphaera lagunensis DSM 15908.</title>
        <authorList>
            <person name="Lucas S."/>
            <person name="Copeland A."/>
            <person name="Lapidus A."/>
            <person name="Glavina del Rio T."/>
            <person name="Dalin E."/>
            <person name="Tice H."/>
            <person name="Bruce D."/>
            <person name="Goodwin L."/>
            <person name="Pitluck S."/>
            <person name="Peters L."/>
            <person name="Mikhailova N."/>
            <person name="Teshima H."/>
            <person name="Kyrpides N."/>
            <person name="Mavromatis K."/>
            <person name="Ivanova N."/>
            <person name="Brettin T."/>
            <person name="Detter J.C."/>
            <person name="Han C."/>
            <person name="Larimer F."/>
            <person name="Land M."/>
            <person name="Hauser L."/>
            <person name="Markowitz V."/>
            <person name="Cheng J.-F."/>
            <person name="Hugenholtz P."/>
            <person name="Woyke T."/>
            <person name="Wu D."/>
            <person name="Spring S."/>
            <person name="Schroeder M."/>
            <person name="Brambilla E."/>
            <person name="Klenk H.-P."/>
            <person name="Eisen J.A."/>
        </authorList>
    </citation>
    <scope>NUCLEOTIDE SEQUENCE [LARGE SCALE GENOMIC DNA]</scope>
    <source>
        <strain evidence="16">DSM 15908 / JCM 11604 / IC-154</strain>
    </source>
</reference>
<feature type="binding site" evidence="12">
    <location>
        <position position="247"/>
    </location>
    <ligand>
        <name>Zn(2+)</name>
        <dbReference type="ChEBI" id="CHEBI:29105"/>
        <label>2</label>
    </ligand>
</feature>
<dbReference type="Proteomes" id="UP000010469">
    <property type="component" value="Chromosome"/>
</dbReference>
<dbReference type="Pfam" id="PF10996">
    <property type="entry name" value="Beta-Casp"/>
    <property type="match status" value="1"/>
</dbReference>
<feature type="binding site" evidence="12">
    <location>
        <position position="243"/>
    </location>
    <ligand>
        <name>Zn(2+)</name>
        <dbReference type="ChEBI" id="CHEBI:29105"/>
        <label>1</label>
    </ligand>
</feature>
<comment type="cofactor">
    <cofactor evidence="12">
        <name>Zn(2+)</name>
        <dbReference type="ChEBI" id="CHEBI:29105"/>
    </cofactor>
    <text evidence="12">Binds 2 Zn(2+) ions, which are required for nuclease activity.</text>
</comment>
<comment type="subunit">
    <text evidence="12">Homodimer. Interacts with RNA polymerase (RNAP), interacts with the Spt4-Spt5 complex.</text>
</comment>
<dbReference type="EMBL" id="CP003378">
    <property type="protein sequence ID" value="AFZ71063.1"/>
    <property type="molecule type" value="Genomic_DNA"/>
</dbReference>
<dbReference type="eggNOG" id="arCOG00543">
    <property type="taxonomic scope" value="Archaea"/>
</dbReference>
<dbReference type="CDD" id="cd22532">
    <property type="entry name" value="KH-II_CPSF_arch_rpt1"/>
    <property type="match status" value="1"/>
</dbReference>
<evidence type="ECO:0000256" key="12">
    <source>
        <dbReference type="HAMAP-Rule" id="MF_00870"/>
    </source>
</evidence>
<feature type="binding site" evidence="12">
    <location>
        <position position="353"/>
    </location>
    <ligand>
        <name>Zn(2+)</name>
        <dbReference type="ChEBI" id="CHEBI:29105"/>
        <label>1</label>
    </ligand>
</feature>
<evidence type="ECO:0000313" key="15">
    <source>
        <dbReference type="EMBL" id="AFZ71063.1"/>
    </source>
</evidence>
<dbReference type="InterPro" id="IPR022712">
    <property type="entry name" value="Beta_Casp"/>
</dbReference>
<evidence type="ECO:0000256" key="4">
    <source>
        <dbReference type="ARBA" id="ARBA00022759"/>
    </source>
</evidence>
<feature type="binding site" evidence="12">
    <location>
        <position position="245"/>
    </location>
    <ligand>
        <name>Zn(2+)</name>
        <dbReference type="ChEBI" id="CHEBI:29105"/>
        <label>1</label>
    </ligand>
</feature>
<dbReference type="InParanoid" id="L0AAX5"/>
<comment type="caution">
    <text evidence="12">Lacks conserved residue(s) required for the propagation of feature annotation.</text>
</comment>
<evidence type="ECO:0000256" key="1">
    <source>
        <dbReference type="ARBA" id="ARBA00022472"/>
    </source>
</evidence>
<evidence type="ECO:0000256" key="5">
    <source>
        <dbReference type="ARBA" id="ARBA00022801"/>
    </source>
</evidence>
<proteinExistence type="inferred from homology"/>
<dbReference type="HOGENOM" id="CLU_009673_5_1_2"/>
<feature type="binding site" evidence="12">
    <location>
        <position position="353"/>
    </location>
    <ligand>
        <name>Zn(2+)</name>
        <dbReference type="ChEBI" id="CHEBI:29105"/>
        <label>2</label>
    </ligand>
</feature>
<dbReference type="EC" id="3.1.-.-" evidence="12"/>
<evidence type="ECO:0000256" key="7">
    <source>
        <dbReference type="ARBA" id="ARBA00022839"/>
    </source>
</evidence>
<keyword evidence="2 12" id="KW-0540">Nuclease</keyword>
<evidence type="ECO:0000256" key="6">
    <source>
        <dbReference type="ARBA" id="ARBA00022833"/>
    </source>
</evidence>
<dbReference type="GO" id="GO:0008270">
    <property type="term" value="F:zinc ion binding"/>
    <property type="evidence" value="ECO:0007669"/>
    <property type="project" value="UniProtKB-UniRule"/>
</dbReference>
<dbReference type="Pfam" id="PF16661">
    <property type="entry name" value="Lactamase_B_6"/>
    <property type="match status" value="1"/>
</dbReference>
<dbReference type="KEGG" id="clg:Calag_1354"/>
<dbReference type="PANTHER" id="PTHR11203:SF51">
    <property type="entry name" value="CLEAVAGE AND POLYADENYLATION SPECIFICITY FACTOR"/>
    <property type="match status" value="1"/>
</dbReference>
<comment type="similarity">
    <text evidence="12">Belongs to the metallo-beta-lactamase superfamily. RNA-metabolizing metallo-beta-lactamase-like family. FttA subfamily.</text>
</comment>
<evidence type="ECO:0000256" key="8">
    <source>
        <dbReference type="ARBA" id="ARBA00022884"/>
    </source>
</evidence>
<evidence type="ECO:0000259" key="13">
    <source>
        <dbReference type="SMART" id="SM00849"/>
    </source>
</evidence>
<dbReference type="NCBIfam" id="TIGR03675">
    <property type="entry name" value="arCOG00543"/>
    <property type="match status" value="1"/>
</dbReference>
<keyword evidence="9 12" id="KW-0805">Transcription regulation</keyword>
<dbReference type="GO" id="GO:0004532">
    <property type="term" value="F:RNA exonuclease activity"/>
    <property type="evidence" value="ECO:0007669"/>
    <property type="project" value="UniProtKB-UniRule"/>
</dbReference>
<dbReference type="InterPro" id="IPR011108">
    <property type="entry name" value="RMMBL"/>
</dbReference>
<evidence type="ECO:0000256" key="3">
    <source>
        <dbReference type="ARBA" id="ARBA00022723"/>
    </source>
</evidence>
<dbReference type="Gene3D" id="3.40.50.10890">
    <property type="match status" value="1"/>
</dbReference>
<evidence type="ECO:0000313" key="16">
    <source>
        <dbReference type="Proteomes" id="UP000010469"/>
    </source>
</evidence>
<comment type="function">
    <text evidence="12">Terminates transcription on the whole genome. Termination is linked to FttA-mediated RNA cleavage and does not require NTP hydrolysis. Cleaves endonucleolytically at the RNA exit channel of RNA polymerase (RNAP); the 5'-3' exonuclease activity of this protein degrades the nascent RNA released from RNAP.</text>
</comment>
<feature type="binding site" evidence="12">
    <location>
        <position position="609"/>
    </location>
    <ligand>
        <name>Zn(2+)</name>
        <dbReference type="ChEBI" id="CHEBI:29105"/>
        <label>2</label>
    </ligand>
</feature>
<gene>
    <name evidence="12" type="primary">fttA</name>
    <name evidence="15" type="ordered locus">Calag_1354</name>
</gene>
<dbReference type="GO" id="GO:0003723">
    <property type="term" value="F:RNA binding"/>
    <property type="evidence" value="ECO:0007669"/>
    <property type="project" value="UniProtKB-UniRule"/>
</dbReference>
<keyword evidence="6 12" id="KW-0862">Zinc</keyword>